<dbReference type="CDD" id="cd07481">
    <property type="entry name" value="Peptidases_S8_BacillopeptidaseF-like"/>
    <property type="match status" value="1"/>
</dbReference>
<dbReference type="RefSeq" id="WP_377343921.1">
    <property type="nucleotide sequence ID" value="NZ_JBHLUE010000034.1"/>
</dbReference>
<feature type="active site" description="Charge relay system" evidence="5">
    <location>
        <position position="428"/>
    </location>
</feature>
<evidence type="ECO:0000313" key="8">
    <source>
        <dbReference type="EMBL" id="MFC0568423.1"/>
    </source>
</evidence>
<dbReference type="Pfam" id="PF13620">
    <property type="entry name" value="CarboxypepD_reg"/>
    <property type="match status" value="2"/>
</dbReference>
<dbReference type="CDD" id="cd11308">
    <property type="entry name" value="Peptidase_M14NE-CP-C_like"/>
    <property type="match status" value="1"/>
</dbReference>
<comment type="similarity">
    <text evidence="1 5">Belongs to the peptidase S8 family.</text>
</comment>
<dbReference type="NCBIfam" id="NF038128">
    <property type="entry name" value="choice_anch_J"/>
    <property type="match status" value="1"/>
</dbReference>
<dbReference type="SUPFAM" id="SSF49899">
    <property type="entry name" value="Concanavalin A-like lectins/glucanases"/>
    <property type="match status" value="1"/>
</dbReference>
<name>A0ABV6P5X7_9ACTN</name>
<protein>
    <submittedName>
        <fullName evidence="8">S8 family serine peptidase</fullName>
    </submittedName>
</protein>
<dbReference type="Gene3D" id="3.40.50.200">
    <property type="entry name" value="Peptidase S8/S53 domain"/>
    <property type="match status" value="1"/>
</dbReference>
<keyword evidence="9" id="KW-1185">Reference proteome</keyword>
<dbReference type="InterPro" id="IPR008969">
    <property type="entry name" value="CarboxyPept-like_regulatory"/>
</dbReference>
<feature type="active site" description="Charge relay system" evidence="5">
    <location>
        <position position="208"/>
    </location>
</feature>
<evidence type="ECO:0000256" key="6">
    <source>
        <dbReference type="SAM" id="MobiDB-lite"/>
    </source>
</evidence>
<feature type="region of interest" description="Disordered" evidence="6">
    <location>
        <begin position="1006"/>
        <end position="1034"/>
    </location>
</feature>
<keyword evidence="2 5" id="KW-0645">Protease</keyword>
<dbReference type="EMBL" id="JBHLUE010000034">
    <property type="protein sequence ID" value="MFC0568423.1"/>
    <property type="molecule type" value="Genomic_DNA"/>
</dbReference>
<keyword evidence="4 5" id="KW-0720">Serine protease</keyword>
<dbReference type="Gene3D" id="2.60.40.1120">
    <property type="entry name" value="Carboxypeptidase-like, regulatory domain"/>
    <property type="match status" value="4"/>
</dbReference>
<dbReference type="Proteomes" id="UP001589894">
    <property type="component" value="Unassembled WGS sequence"/>
</dbReference>
<dbReference type="InterPro" id="IPR000209">
    <property type="entry name" value="Peptidase_S8/S53_dom"/>
</dbReference>
<dbReference type="Gene3D" id="2.120.10.80">
    <property type="entry name" value="Kelch-type beta propeller"/>
    <property type="match status" value="2"/>
</dbReference>
<dbReference type="InterPro" id="IPR013784">
    <property type="entry name" value="Carb-bd-like_fold"/>
</dbReference>
<dbReference type="PRINTS" id="PR00723">
    <property type="entry name" value="SUBTILISIN"/>
</dbReference>
<evidence type="ECO:0000256" key="3">
    <source>
        <dbReference type="ARBA" id="ARBA00022801"/>
    </source>
</evidence>
<dbReference type="SUPFAM" id="SSF117281">
    <property type="entry name" value="Kelch motif"/>
    <property type="match status" value="1"/>
</dbReference>
<feature type="active site" description="Charge relay system" evidence="5">
    <location>
        <position position="255"/>
    </location>
</feature>
<evidence type="ECO:0000256" key="5">
    <source>
        <dbReference type="PROSITE-ProRule" id="PRU01240"/>
    </source>
</evidence>
<reference evidence="8 9" key="1">
    <citation type="submission" date="2024-09" db="EMBL/GenBank/DDBJ databases">
        <authorList>
            <person name="Sun Q."/>
            <person name="Mori K."/>
        </authorList>
    </citation>
    <scope>NUCLEOTIDE SEQUENCE [LARGE SCALE GENOMIC DNA]</scope>
    <source>
        <strain evidence="8 9">TBRC 2205</strain>
    </source>
</reference>
<evidence type="ECO:0000256" key="1">
    <source>
        <dbReference type="ARBA" id="ARBA00011073"/>
    </source>
</evidence>
<dbReference type="InterPro" id="IPR023828">
    <property type="entry name" value="Peptidase_S8_Ser-AS"/>
</dbReference>
<dbReference type="InterPro" id="IPR033857">
    <property type="entry name" value="Bacillopeptidase_F"/>
</dbReference>
<dbReference type="SUPFAM" id="SSF52743">
    <property type="entry name" value="Subtilisin-like"/>
    <property type="match status" value="1"/>
</dbReference>
<evidence type="ECO:0000256" key="2">
    <source>
        <dbReference type="ARBA" id="ARBA00022670"/>
    </source>
</evidence>
<comment type="caution">
    <text evidence="8">The sequence shown here is derived from an EMBL/GenBank/DDBJ whole genome shotgun (WGS) entry which is preliminary data.</text>
</comment>
<dbReference type="SUPFAM" id="SSF49464">
    <property type="entry name" value="Carboxypeptidase regulatory domain-like"/>
    <property type="match status" value="3"/>
</dbReference>
<dbReference type="SUPFAM" id="SSF49452">
    <property type="entry name" value="Starch-binding domain-like"/>
    <property type="match status" value="1"/>
</dbReference>
<accession>A0ABV6P5X7</accession>
<dbReference type="Gene3D" id="2.60.120.200">
    <property type="match status" value="1"/>
</dbReference>
<dbReference type="InterPro" id="IPR050131">
    <property type="entry name" value="Peptidase_S8_subtilisin-like"/>
</dbReference>
<feature type="domain" description="Peptidase S8/S53" evidence="7">
    <location>
        <begin position="199"/>
        <end position="468"/>
    </location>
</feature>
<dbReference type="InterPro" id="IPR013320">
    <property type="entry name" value="ConA-like_dom_sf"/>
</dbReference>
<feature type="compositionally biased region" description="Low complexity" evidence="6">
    <location>
        <begin position="1011"/>
        <end position="1023"/>
    </location>
</feature>
<gene>
    <name evidence="8" type="ORF">ACFFHU_30335</name>
</gene>
<dbReference type="InterPro" id="IPR015915">
    <property type="entry name" value="Kelch-typ_b-propeller"/>
</dbReference>
<evidence type="ECO:0000313" key="9">
    <source>
        <dbReference type="Proteomes" id="UP001589894"/>
    </source>
</evidence>
<dbReference type="Pfam" id="PF24681">
    <property type="entry name" value="Kelch_KLHDC2_KLHL20_DRC7"/>
    <property type="match status" value="1"/>
</dbReference>
<dbReference type="Pfam" id="PF00082">
    <property type="entry name" value="Peptidase_S8"/>
    <property type="match status" value="1"/>
</dbReference>
<keyword evidence="3 5" id="KW-0378">Hydrolase</keyword>
<dbReference type="InterPro" id="IPR015500">
    <property type="entry name" value="Peptidase_S8_subtilisin-rel"/>
</dbReference>
<evidence type="ECO:0000256" key="4">
    <source>
        <dbReference type="ARBA" id="ARBA00022825"/>
    </source>
</evidence>
<dbReference type="PROSITE" id="PS51892">
    <property type="entry name" value="SUBTILASE"/>
    <property type="match status" value="1"/>
</dbReference>
<proteinExistence type="inferred from homology"/>
<dbReference type="PANTHER" id="PTHR43806">
    <property type="entry name" value="PEPTIDASE S8"/>
    <property type="match status" value="1"/>
</dbReference>
<evidence type="ECO:0000259" key="7">
    <source>
        <dbReference type="Pfam" id="PF00082"/>
    </source>
</evidence>
<dbReference type="InterPro" id="IPR006652">
    <property type="entry name" value="Kelch_1"/>
</dbReference>
<sequence>MSIRPTGRRSRGAWLRRPVAVLAAVLLGVTAQPVMSTAAQAAGDGARATVNKDLLAELATKGRTSFTVYLRERASLSGTAGLRDSGARATEVYQRLTGTAQRSQAGLRSLLAERKAPYTAYWIANAVRVTGDKALVDLIAARSDVERLEPARTYKLVDPVSPTVGAGGKTAARAGTQAVEWGLTNIEAPRVWSEYGDRGEGVVVANIDSGVQYDHPALVGKYRGNLGNGSFDQNYNWYDPAGICPSAAPCDNEGHGTHTMGTMVGDDGAGNQIGVAPGAKWIAAKGCETDQCSDASLLAAGQWVLAPTDLNGQNPRPDLHPDIVNNSWGGGQNDPWYQQTVAAWRAAGIFPTFSNGNAGPACDTAGSPGDYPETYSAGAYDINNQIADFSSRGSSRVDGGIKPNIAAPGADVRSSVPNNTYARASGTSMAAPHVSGTVALLWSAAPSLRGDLAATAALLDDSATDVNDTSCGGTADDNNVYGEGRLNAYQAVTAAPRGAVGRVTGTVTNAGTGAPLAGATVSSEGRSATTGADGRYTLTLPAGEHTVTATAYGYASQTATVTVPEGGAVTRDFALVASPTVTISGTVTDGSGHGWPLYARIEVTGRPGGPIFTNPVDGRFSFTVPGDATYKLTTTVRYPGYRTVTTDVAVAAANKTVNIAVPVDASCTAPGYSASLSAPLLSESFDGAGTPAGWSVVNRTSGGGWQFDDPGGRGNLTGGAGGFAIVDSDALGIDNSQDTDLRTPPVDLSGANAPVLRFNSDFRAVGTDDSADVDVSVDNGATWTNVWHQTASRRGPTVEEVPLTPAAGAAGALVRFHYVGDWDWWWEVDNVQIINRNCTPATGGLVVGFTTDQNTGSPLNGVKVSSVDTPADSGISAATPEDPNIPDGFYWLFSSQVGAHKFTATKSPYAPATKTVTVVADAVKRADFALKAGRLSVTPGSIESYQPYGSTRSTTLTVTNSGSAAATVQVLERPGGFDLLGRQGAALSEHRMKGISKAQKGVKYGARGNPAAAAPSQSSLATAGLANPASSSRSPGIDDAWVRVADLPAELYDNAAATLNGKVYSVGGGSDTGLAAKAYVYDPDGDAWTTLPDLPSARSKPTAAAVNGRLYVLGGWAADGTPVASVDVFDPATGSWSTLSGVTNPAPRAAAGGAVVGGKVYLVAGCADAECTDSDSTVVFDPKTASFSAGAAYPHSVSWLSCGGISGGVYCAGGLGSTEFTDTYRYDPAGDDWARLPDMPTDLWGSQYAAANGLLVLAGGVTGGSTAVTNRTIGYDPAAGAWQDLPNAQFSRYRGAGSCGAYKIGGSPTSFVGSKETEHLPGLDRCVDEGDVPWLSESPETFTLAPGASRTVTVTLTATAAAGVAQPGTYTAELGFRSDTPYQVGDVPVTMHVQPPASWGKLQGTVVGQTCAGDRVPVKGATVRVNSLGSPGTGYTLSTDAQGRYVYWVPKGRYEVIAAKDGWIPQVTRIQVDAGFVKTLDWVLAPVTPCGNRASGL</sequence>
<dbReference type="PANTHER" id="PTHR43806:SF67">
    <property type="entry name" value="EGF-LIKE DOMAIN-CONTAINING PROTEIN"/>
    <property type="match status" value="1"/>
</dbReference>
<dbReference type="PROSITE" id="PS00138">
    <property type="entry name" value="SUBTILASE_SER"/>
    <property type="match status" value="1"/>
</dbReference>
<organism evidence="8 9">
    <name type="scientific">Plantactinospora siamensis</name>
    <dbReference type="NCBI Taxonomy" id="555372"/>
    <lineage>
        <taxon>Bacteria</taxon>
        <taxon>Bacillati</taxon>
        <taxon>Actinomycetota</taxon>
        <taxon>Actinomycetes</taxon>
        <taxon>Micromonosporales</taxon>
        <taxon>Micromonosporaceae</taxon>
        <taxon>Plantactinospora</taxon>
    </lineage>
</organism>
<dbReference type="SMART" id="SM00612">
    <property type="entry name" value="Kelch"/>
    <property type="match status" value="5"/>
</dbReference>
<dbReference type="InterPro" id="IPR036852">
    <property type="entry name" value="Peptidase_S8/S53_dom_sf"/>
</dbReference>